<evidence type="ECO:0000313" key="2">
    <source>
        <dbReference type="Proteomes" id="UP001651158"/>
    </source>
</evidence>
<accession>A0ABR4QMJ1</accession>
<organism evidence="1 2">
    <name type="scientific">Taenia crassiceps</name>
    <dbReference type="NCBI Taxonomy" id="6207"/>
    <lineage>
        <taxon>Eukaryota</taxon>
        <taxon>Metazoa</taxon>
        <taxon>Spiralia</taxon>
        <taxon>Lophotrochozoa</taxon>
        <taxon>Platyhelminthes</taxon>
        <taxon>Cestoda</taxon>
        <taxon>Eucestoda</taxon>
        <taxon>Cyclophyllidea</taxon>
        <taxon>Taeniidae</taxon>
        <taxon>Taenia</taxon>
    </lineage>
</organism>
<proteinExistence type="predicted"/>
<sequence>MPRVVLSSFSLPSPFPVCRLKSQGRMQLVMLKSMQCHNGNTGKTTESAAAVYTTAGFAGIMQRLVTLVCSRTVLKKKKKEEEEEVEEL</sequence>
<protein>
    <submittedName>
        <fullName evidence="1">Uncharacterized protein</fullName>
    </submittedName>
</protein>
<comment type="caution">
    <text evidence="1">The sequence shown here is derived from an EMBL/GenBank/DDBJ whole genome shotgun (WGS) entry which is preliminary data.</text>
</comment>
<name>A0ABR4QMJ1_9CEST</name>
<gene>
    <name evidence="1" type="ORF">TcWFU_010258</name>
</gene>
<reference evidence="1 2" key="1">
    <citation type="journal article" date="2022" name="Front. Cell. Infect. Microbiol.">
        <title>The Genomes of Two Strains of Taenia crassiceps the Animal Model for the Study of Human Cysticercosis.</title>
        <authorList>
            <person name="Bobes R.J."/>
            <person name="Estrada K."/>
            <person name="Rios-Valencia D.G."/>
            <person name="Calderon-Gallegos A."/>
            <person name="de la Torre P."/>
            <person name="Carrero J.C."/>
            <person name="Sanchez-Flores A."/>
            <person name="Laclette J.P."/>
        </authorList>
    </citation>
    <scope>NUCLEOTIDE SEQUENCE [LARGE SCALE GENOMIC DNA]</scope>
    <source>
        <strain evidence="1">WFUcys</strain>
    </source>
</reference>
<keyword evidence="2" id="KW-1185">Reference proteome</keyword>
<dbReference type="EMBL" id="JAKROA010000002">
    <property type="protein sequence ID" value="KAL5111033.1"/>
    <property type="molecule type" value="Genomic_DNA"/>
</dbReference>
<evidence type="ECO:0000313" key="1">
    <source>
        <dbReference type="EMBL" id="KAL5111033.1"/>
    </source>
</evidence>
<dbReference type="Proteomes" id="UP001651158">
    <property type="component" value="Unassembled WGS sequence"/>
</dbReference>